<dbReference type="InterPro" id="IPR011047">
    <property type="entry name" value="Quinoprotein_ADH-like_sf"/>
</dbReference>
<dbReference type="InterPro" id="IPR002372">
    <property type="entry name" value="PQQ_rpt_dom"/>
</dbReference>
<name>A0A4Q1C8X8_9BACT</name>
<evidence type="ECO:0000313" key="2">
    <source>
        <dbReference type="EMBL" id="RXK55320.1"/>
    </source>
</evidence>
<feature type="domain" description="Pyrrolo-quinoline quinone repeat" evidence="1">
    <location>
        <begin position="188"/>
        <end position="367"/>
    </location>
</feature>
<dbReference type="Gene3D" id="2.130.10.10">
    <property type="entry name" value="YVTN repeat-like/Quinoprotein amine dehydrogenase"/>
    <property type="match status" value="1"/>
</dbReference>
<evidence type="ECO:0000259" key="1">
    <source>
        <dbReference type="Pfam" id="PF13360"/>
    </source>
</evidence>
<dbReference type="PANTHER" id="PTHR34512:SF30">
    <property type="entry name" value="OUTER MEMBRANE PROTEIN ASSEMBLY FACTOR BAMB"/>
    <property type="match status" value="1"/>
</dbReference>
<sequence>MAWAPERLRRTTHWRGGRVLLESGTMIAPILRSFRTVAAVALLTAAISGWAAASKPVWTLPLGEDAKWETLTDLGVLLVGTDSAIHCIDPDTGKVLWKNATFKKSNTMNAREIPGTPFLLCNQFSGMANSKSTFTLIDYLTGETEWTAPEVSGQYLGTIPVPEKGLAILVMTTWKDGKGQEHGTFLFAHDLATGERKWSTLLTKANGIPLHMADNSGKFMPRMDLSGYHDPVLEGDTLYLGYLGVHALDLNTGAIKWGVEFPPGDKGLKRTYAPLRIVGDVLYGAGGGSIHAINKETGATLWKSDRISEYAGLFKARDNAIVTQIEVIDDKIYARYGGNFSNGQTVMLKEPLGVVVVSAADGKPLYQDKKIEGGLTNLMALPEIGAVMFADGKELVGLSAGATVEEIFRVPIEFKRKMGGGDIAKIGLGLTGGLMGTVKAVSSSSKARLDVPVAITRQDGHIVVQGKQHLLGFDPVAKGQKWSLYYAAPSDAFATIAMFAVTLAASAQGNAQVAQNGSIMTSGGRQGMENIQNALDRYNRYTETRARKIGGSKSSGGYTYIITKLEKEHGGGVGLVGVNLGNGETDRRLALGDKEPKYLADEAAGRIFYFKGGDQIQAYEF</sequence>
<dbReference type="AlphaFoldDB" id="A0A4Q1C8X8"/>
<dbReference type="Pfam" id="PF13360">
    <property type="entry name" value="PQQ_2"/>
    <property type="match status" value="1"/>
</dbReference>
<dbReference type="EMBL" id="SDHX01000001">
    <property type="protein sequence ID" value="RXK55320.1"/>
    <property type="molecule type" value="Genomic_DNA"/>
</dbReference>
<dbReference type="Proteomes" id="UP000290218">
    <property type="component" value="Unassembled WGS sequence"/>
</dbReference>
<dbReference type="InterPro" id="IPR018391">
    <property type="entry name" value="PQQ_b-propeller_rpt"/>
</dbReference>
<dbReference type="OrthoDB" id="179188at2"/>
<gene>
    <name evidence="2" type="ORF">ESB00_05325</name>
</gene>
<protein>
    <recommendedName>
        <fullName evidence="1">Pyrrolo-quinoline quinone repeat domain-containing protein</fullName>
    </recommendedName>
</protein>
<dbReference type="SMART" id="SM00564">
    <property type="entry name" value="PQQ"/>
    <property type="match status" value="4"/>
</dbReference>
<comment type="caution">
    <text evidence="2">The sequence shown here is derived from an EMBL/GenBank/DDBJ whole genome shotgun (WGS) entry which is preliminary data.</text>
</comment>
<reference evidence="2 3" key="1">
    <citation type="submission" date="2019-01" db="EMBL/GenBank/DDBJ databases">
        <title>Lacunisphaera sp. strain TWA-58.</title>
        <authorList>
            <person name="Chen W.-M."/>
        </authorList>
    </citation>
    <scope>NUCLEOTIDE SEQUENCE [LARGE SCALE GENOMIC DNA]</scope>
    <source>
        <strain evidence="2 3">TWA-58</strain>
    </source>
</reference>
<dbReference type="PANTHER" id="PTHR34512">
    <property type="entry name" value="CELL SURFACE PROTEIN"/>
    <property type="match status" value="1"/>
</dbReference>
<keyword evidence="3" id="KW-1185">Reference proteome</keyword>
<accession>A0A4Q1C8X8</accession>
<evidence type="ECO:0000313" key="3">
    <source>
        <dbReference type="Proteomes" id="UP000290218"/>
    </source>
</evidence>
<organism evidence="2 3">
    <name type="scientific">Oleiharenicola lentus</name>
    <dbReference type="NCBI Taxonomy" id="2508720"/>
    <lineage>
        <taxon>Bacteria</taxon>
        <taxon>Pseudomonadati</taxon>
        <taxon>Verrucomicrobiota</taxon>
        <taxon>Opitutia</taxon>
        <taxon>Opitutales</taxon>
        <taxon>Opitutaceae</taxon>
        <taxon>Oleiharenicola</taxon>
    </lineage>
</organism>
<dbReference type="SUPFAM" id="SSF50998">
    <property type="entry name" value="Quinoprotein alcohol dehydrogenase-like"/>
    <property type="match status" value="1"/>
</dbReference>
<dbReference type="InterPro" id="IPR015943">
    <property type="entry name" value="WD40/YVTN_repeat-like_dom_sf"/>
</dbReference>
<proteinExistence type="predicted"/>